<sequence>MLDIGTVVQGLVDIGLIDKEEFDKKVELYKQDAPTLKLAQDNASLLMLVAEKDLQLSKTNEQLVKTNQQLLETNEQQATLLIALAEKGVL</sequence>
<dbReference type="RefSeq" id="WP_172555913.1">
    <property type="nucleotide sequence ID" value="NZ_CP035727.2"/>
</dbReference>
<gene>
    <name evidence="1" type="ORF">EVG22_30945</name>
</gene>
<dbReference type="Proteomes" id="UP000501374">
    <property type="component" value="Chromosome"/>
</dbReference>
<name>A0A6H0TPP5_BACTU</name>
<dbReference type="AlphaFoldDB" id="A0A6H0TPP5"/>
<organism evidence="1 2">
    <name type="scientific">Bacillus thuringiensis serovar andalousiensis</name>
    <dbReference type="NCBI Taxonomy" id="257985"/>
    <lineage>
        <taxon>Bacteria</taxon>
        <taxon>Bacillati</taxon>
        <taxon>Bacillota</taxon>
        <taxon>Bacilli</taxon>
        <taxon>Bacillales</taxon>
        <taxon>Bacillaceae</taxon>
        <taxon>Bacillus</taxon>
        <taxon>Bacillus cereus group</taxon>
    </lineage>
</organism>
<proteinExistence type="predicted"/>
<evidence type="ECO:0000313" key="2">
    <source>
        <dbReference type="Proteomes" id="UP000501374"/>
    </source>
</evidence>
<accession>A0A6H0TPP5</accession>
<reference evidence="2" key="1">
    <citation type="submission" date="2019-02" db="EMBL/GenBank/DDBJ databases">
        <title>Structural and Functional analysis of Lanthipeptide from Bacillus thuringiensis serovar andalousiensis B23193.</title>
        <authorList>
            <person name="Andreeva J.V."/>
            <person name="Grigoreva A."/>
        </authorList>
    </citation>
    <scope>NUCLEOTIDE SEQUENCE [LARGE SCALE GENOMIC DNA]</scope>
    <source>
        <strain evidence="2">B23193</strain>
    </source>
</reference>
<dbReference type="EMBL" id="CP035727">
    <property type="protein sequence ID" value="QIW22417.1"/>
    <property type="molecule type" value="Genomic_DNA"/>
</dbReference>
<protein>
    <submittedName>
        <fullName evidence="1">Uncharacterized protein</fullName>
    </submittedName>
</protein>
<evidence type="ECO:0000313" key="1">
    <source>
        <dbReference type="EMBL" id="QIW22417.1"/>
    </source>
</evidence>